<dbReference type="GO" id="GO:0032259">
    <property type="term" value="P:methylation"/>
    <property type="evidence" value="ECO:0007669"/>
    <property type="project" value="UniProtKB-KW"/>
</dbReference>
<evidence type="ECO:0000256" key="7">
    <source>
        <dbReference type="ARBA" id="ARBA00035815"/>
    </source>
</evidence>
<keyword evidence="4 8" id="KW-0489">Methyltransferase</keyword>
<dbReference type="FunFam" id="3.40.50.150:FF:000027">
    <property type="entry name" value="Protein-L-isoaspartate O-methyltransferase"/>
    <property type="match status" value="1"/>
</dbReference>
<reference evidence="9 10" key="1">
    <citation type="submission" date="2024-01" db="EMBL/GenBank/DDBJ databases">
        <title>The genome of the rayed Mediterranean limpet Patella caerulea (Linnaeus, 1758).</title>
        <authorList>
            <person name="Anh-Thu Weber A."/>
            <person name="Halstead-Nussloch G."/>
        </authorList>
    </citation>
    <scope>NUCLEOTIDE SEQUENCE [LARGE SCALE GENOMIC DNA]</scope>
    <source>
        <strain evidence="9">AATW-2023a</strain>
        <tissue evidence="9">Whole specimen</tissue>
    </source>
</reference>
<evidence type="ECO:0000256" key="8">
    <source>
        <dbReference type="RuleBase" id="RU003802"/>
    </source>
</evidence>
<dbReference type="GO" id="GO:0005737">
    <property type="term" value="C:cytoplasm"/>
    <property type="evidence" value="ECO:0007669"/>
    <property type="project" value="UniProtKB-SubCell"/>
</dbReference>
<evidence type="ECO:0000313" key="9">
    <source>
        <dbReference type="EMBL" id="KAK6182967.1"/>
    </source>
</evidence>
<dbReference type="GO" id="GO:0004719">
    <property type="term" value="F:protein-L-isoaspartate (D-aspartate) O-methyltransferase activity"/>
    <property type="evidence" value="ECO:0007669"/>
    <property type="project" value="UniProtKB-UniRule"/>
</dbReference>
<comment type="catalytic activity">
    <reaction evidence="7">
        <text>[protein]-L-isoaspartate + S-adenosyl-L-methionine = [protein]-L-isoaspartate alpha-methyl ester + S-adenosyl-L-homocysteine</text>
        <dbReference type="Rhea" id="RHEA:12705"/>
        <dbReference type="Rhea" id="RHEA-COMP:12143"/>
        <dbReference type="Rhea" id="RHEA-COMP:12144"/>
        <dbReference type="ChEBI" id="CHEBI:57856"/>
        <dbReference type="ChEBI" id="CHEBI:59789"/>
        <dbReference type="ChEBI" id="CHEBI:90596"/>
        <dbReference type="ChEBI" id="CHEBI:90598"/>
        <dbReference type="EC" id="2.1.1.77"/>
    </reaction>
    <physiologicalReaction direction="left-to-right" evidence="7">
        <dbReference type="Rhea" id="RHEA:12706"/>
    </physiologicalReaction>
</comment>
<sequence length="232" mass="25313">MAWRSSGNSNENLIDNLHRNGIIKNDRVLETMKAVDRAHFCKHNHYTDAPQGIGYSVTISAPHMHAHALELLSEQLKEGNKALDVGSGSGYLTACMALLVGEHGKAVGIDHIDELVDGSIVNVQKDAKLSKLLDRGQLKFVVGDGRLGYEPEGPYDAIHVGAAAPQLPEKLVEQLKPGGRLIIPVGNQGENQKLLQVDRLLNGEVVKKNLMGVIYVPLTSKEKQVPRRKVDL</sequence>
<evidence type="ECO:0000256" key="6">
    <source>
        <dbReference type="ARBA" id="ARBA00022691"/>
    </source>
</evidence>
<accession>A0AAN8PRQ8</accession>
<gene>
    <name evidence="9" type="ORF">SNE40_010530</name>
</gene>
<keyword evidence="10" id="KW-1185">Reference proteome</keyword>
<dbReference type="Proteomes" id="UP001347796">
    <property type="component" value="Unassembled WGS sequence"/>
</dbReference>
<comment type="subcellular location">
    <subcellularLocation>
        <location evidence="1">Cytoplasm</location>
    </subcellularLocation>
</comment>
<dbReference type="CDD" id="cd02440">
    <property type="entry name" value="AdoMet_MTases"/>
    <property type="match status" value="1"/>
</dbReference>
<dbReference type="InterPro" id="IPR000682">
    <property type="entry name" value="PCMT"/>
</dbReference>
<keyword evidence="3" id="KW-0963">Cytoplasm</keyword>
<dbReference type="Gene3D" id="3.40.50.150">
    <property type="entry name" value="Vaccinia Virus protein VP39"/>
    <property type="match status" value="1"/>
</dbReference>
<keyword evidence="6 8" id="KW-0949">S-adenosyl-L-methionine</keyword>
<comment type="caution">
    <text evidence="9">The sequence shown here is derived from an EMBL/GenBank/DDBJ whole genome shotgun (WGS) entry which is preliminary data.</text>
</comment>
<keyword evidence="5 8" id="KW-0808">Transferase</keyword>
<dbReference type="SUPFAM" id="SSF53335">
    <property type="entry name" value="S-adenosyl-L-methionine-dependent methyltransferases"/>
    <property type="match status" value="1"/>
</dbReference>
<dbReference type="NCBIfam" id="TIGR00080">
    <property type="entry name" value="pimt"/>
    <property type="match status" value="1"/>
</dbReference>
<dbReference type="EC" id="2.1.1.77" evidence="8"/>
<dbReference type="PANTHER" id="PTHR11579">
    <property type="entry name" value="PROTEIN-L-ISOASPARTATE O-METHYLTRANSFERASE"/>
    <property type="match status" value="1"/>
</dbReference>
<dbReference type="Pfam" id="PF01135">
    <property type="entry name" value="PCMT"/>
    <property type="match status" value="1"/>
</dbReference>
<dbReference type="PANTHER" id="PTHR11579:SF0">
    <property type="entry name" value="PROTEIN-L-ISOASPARTATE(D-ASPARTATE) O-METHYLTRANSFERASE"/>
    <property type="match status" value="1"/>
</dbReference>
<evidence type="ECO:0000256" key="2">
    <source>
        <dbReference type="ARBA" id="ARBA00005369"/>
    </source>
</evidence>
<comment type="similarity">
    <text evidence="2 8">Belongs to the methyltransferase superfamily. L-isoaspartyl/D-aspartyl protein methyltransferase family.</text>
</comment>
<evidence type="ECO:0000256" key="3">
    <source>
        <dbReference type="ARBA" id="ARBA00022490"/>
    </source>
</evidence>
<proteinExistence type="inferred from homology"/>
<dbReference type="EMBL" id="JAZGQO010000007">
    <property type="protein sequence ID" value="KAK6182967.1"/>
    <property type="molecule type" value="Genomic_DNA"/>
</dbReference>
<dbReference type="InterPro" id="IPR029063">
    <property type="entry name" value="SAM-dependent_MTases_sf"/>
</dbReference>
<dbReference type="AlphaFoldDB" id="A0AAN8PRQ8"/>
<organism evidence="9 10">
    <name type="scientific">Patella caerulea</name>
    <name type="common">Rayed Mediterranean limpet</name>
    <dbReference type="NCBI Taxonomy" id="87958"/>
    <lineage>
        <taxon>Eukaryota</taxon>
        <taxon>Metazoa</taxon>
        <taxon>Spiralia</taxon>
        <taxon>Lophotrochozoa</taxon>
        <taxon>Mollusca</taxon>
        <taxon>Gastropoda</taxon>
        <taxon>Patellogastropoda</taxon>
        <taxon>Patelloidea</taxon>
        <taxon>Patellidae</taxon>
        <taxon>Patella</taxon>
    </lineage>
</organism>
<evidence type="ECO:0000256" key="1">
    <source>
        <dbReference type="ARBA" id="ARBA00004496"/>
    </source>
</evidence>
<evidence type="ECO:0000313" key="10">
    <source>
        <dbReference type="Proteomes" id="UP001347796"/>
    </source>
</evidence>
<evidence type="ECO:0000256" key="5">
    <source>
        <dbReference type="ARBA" id="ARBA00022679"/>
    </source>
</evidence>
<dbReference type="PROSITE" id="PS01279">
    <property type="entry name" value="PCMT"/>
    <property type="match status" value="1"/>
</dbReference>
<protein>
    <recommendedName>
        <fullName evidence="8">Protein-L-isoaspartate O-methyltransferase</fullName>
        <ecNumber evidence="8">2.1.1.77</ecNumber>
    </recommendedName>
</protein>
<name>A0AAN8PRQ8_PATCE</name>
<evidence type="ECO:0000256" key="4">
    <source>
        <dbReference type="ARBA" id="ARBA00022603"/>
    </source>
</evidence>